<feature type="transmembrane region" description="Helical" evidence="16">
    <location>
        <begin position="106"/>
        <end position="124"/>
    </location>
</feature>
<dbReference type="GO" id="GO:0007157">
    <property type="term" value="P:heterophilic cell-cell adhesion via plasma membrane cell adhesion molecules"/>
    <property type="evidence" value="ECO:0007669"/>
    <property type="project" value="TreeGrafter"/>
</dbReference>
<keyword evidence="2 14" id="KW-0245">EGF-like domain</keyword>
<comment type="subcellular location">
    <subcellularLocation>
        <location evidence="1">Membrane</location>
        <topology evidence="1">Single-pass type I membrane protein</topology>
    </subcellularLocation>
</comment>
<feature type="region of interest" description="Disordered" evidence="15">
    <location>
        <begin position="1"/>
        <end position="34"/>
    </location>
</feature>
<dbReference type="GO" id="GO:0005886">
    <property type="term" value="C:plasma membrane"/>
    <property type="evidence" value="ECO:0007669"/>
    <property type="project" value="TreeGrafter"/>
</dbReference>
<comment type="caution">
    <text evidence="14">Lacks conserved residue(s) required for the propagation of feature annotation.</text>
</comment>
<evidence type="ECO:0000256" key="12">
    <source>
        <dbReference type="ARBA" id="ARBA00072388"/>
    </source>
</evidence>
<dbReference type="SMART" id="SM00181">
    <property type="entry name" value="EGF"/>
    <property type="match status" value="6"/>
</dbReference>
<proteinExistence type="predicted"/>
<dbReference type="PRINTS" id="PR00010">
    <property type="entry name" value="EGFBLOOD"/>
</dbReference>
<accession>A0A5C6PG75</accession>
<dbReference type="InterPro" id="IPR000152">
    <property type="entry name" value="EGF-type_Asp/Asn_hydroxyl_site"/>
</dbReference>
<feature type="region of interest" description="Disordered" evidence="15">
    <location>
        <begin position="487"/>
        <end position="506"/>
    </location>
</feature>
<evidence type="ECO:0000256" key="2">
    <source>
        <dbReference type="ARBA" id="ARBA00022536"/>
    </source>
</evidence>
<evidence type="ECO:0000256" key="13">
    <source>
        <dbReference type="ARBA" id="ARBA00078815"/>
    </source>
</evidence>
<feature type="compositionally biased region" description="Basic and acidic residues" evidence="15">
    <location>
        <begin position="378"/>
        <end position="388"/>
    </location>
</feature>
<dbReference type="PROSITE" id="PS00022">
    <property type="entry name" value="EGF_1"/>
    <property type="match status" value="6"/>
</dbReference>
<feature type="domain" description="EGF-like" evidence="17">
    <location>
        <begin position="324"/>
        <end position="360"/>
    </location>
</feature>
<evidence type="ECO:0000256" key="9">
    <source>
        <dbReference type="ARBA" id="ARBA00023157"/>
    </source>
</evidence>
<dbReference type="SUPFAM" id="SSF57196">
    <property type="entry name" value="EGF/Laminin"/>
    <property type="match status" value="4"/>
</dbReference>
<dbReference type="PROSITE" id="PS00010">
    <property type="entry name" value="ASX_HYDROXYL"/>
    <property type="match status" value="2"/>
</dbReference>
<feature type="domain" description="EGF-like" evidence="17">
    <location>
        <begin position="286"/>
        <end position="322"/>
    </location>
</feature>
<dbReference type="SMART" id="SM00179">
    <property type="entry name" value="EGF_CA"/>
    <property type="match status" value="4"/>
</dbReference>
<feature type="transmembrane region" description="Helical" evidence="16">
    <location>
        <begin position="415"/>
        <end position="437"/>
    </location>
</feature>
<comment type="caution">
    <text evidence="18">The sequence shown here is derived from an EMBL/GenBank/DDBJ whole genome shotgun (WGS) entry which is preliminary data.</text>
</comment>
<dbReference type="PANTHER" id="PTHR24049">
    <property type="entry name" value="CRUMBS FAMILY MEMBER"/>
    <property type="match status" value="1"/>
</dbReference>
<dbReference type="InterPro" id="IPR018097">
    <property type="entry name" value="EGF_Ca-bd_CS"/>
</dbReference>
<evidence type="ECO:0000256" key="6">
    <source>
        <dbReference type="ARBA" id="ARBA00022837"/>
    </source>
</evidence>
<dbReference type="Pfam" id="PF00008">
    <property type="entry name" value="EGF"/>
    <property type="match status" value="3"/>
</dbReference>
<dbReference type="CDD" id="cd00055">
    <property type="entry name" value="EGF_Lam"/>
    <property type="match status" value="1"/>
</dbReference>
<keyword evidence="3 16" id="KW-0812">Transmembrane</keyword>
<dbReference type="InterPro" id="IPR002049">
    <property type="entry name" value="LE_dom"/>
</dbReference>
<feature type="domain" description="EGF-like" evidence="17">
    <location>
        <begin position="203"/>
        <end position="241"/>
    </location>
</feature>
<dbReference type="GO" id="GO:0005509">
    <property type="term" value="F:calcium ion binding"/>
    <property type="evidence" value="ECO:0007669"/>
    <property type="project" value="InterPro"/>
</dbReference>
<dbReference type="Pfam" id="PF21700">
    <property type="entry name" value="EGF_DL_JAG"/>
    <property type="match status" value="1"/>
</dbReference>
<dbReference type="InterPro" id="IPR000742">
    <property type="entry name" value="EGF"/>
</dbReference>
<organism evidence="18 19">
    <name type="scientific">Takifugu flavidus</name>
    <name type="common">sansaifugu</name>
    <dbReference type="NCBI Taxonomy" id="433684"/>
    <lineage>
        <taxon>Eukaryota</taxon>
        <taxon>Metazoa</taxon>
        <taxon>Chordata</taxon>
        <taxon>Craniata</taxon>
        <taxon>Vertebrata</taxon>
        <taxon>Euteleostomi</taxon>
        <taxon>Actinopterygii</taxon>
        <taxon>Neopterygii</taxon>
        <taxon>Teleostei</taxon>
        <taxon>Neoteleostei</taxon>
        <taxon>Acanthomorphata</taxon>
        <taxon>Eupercaria</taxon>
        <taxon>Tetraodontiformes</taxon>
        <taxon>Tetradontoidea</taxon>
        <taxon>Tetraodontidae</taxon>
        <taxon>Takifugu</taxon>
    </lineage>
</organism>
<feature type="disulfide bond" evidence="14">
    <location>
        <begin position="231"/>
        <end position="240"/>
    </location>
</feature>
<sequence length="520" mass="57205">MLGNQPDFMVVDKDRKGQRRDVASPGDNNFRQTKHEELQKELLTKGGAEDYMGSDRFHVERVGTETNKSVATATHTKEVQEQQESDKLKTCEEETQQNDMRSVRTAASLLLLFCYITVILVAPLCTGQGELIHMFLLFTGGACSCNDTNSRCDDSGVCRCDPGWEGEQCERCVPKPGCRHGSCQQPWQCNCETGWGGRFCDKDLSMCSEKQPCRHGATCVIEDNGEYACMCPEGFYGRNCELRAGPCHQRRSPCKNGGLCEDANGFAEELTCHCLAGFTGRRCENDVDDCLMRPCANGATCLDGVNRFSCVCPAGFSGRFCTINQDDCISQPCLNGGRCIDLVGSFHCICQPGYTGATCETLLRATQGQEGNTFRSHKTTENKNEDRGTGNSSNHGDRLLVSVSERGGGLSEVQLVILLILATITLGAVALTSALILHGRCQHHDRAPCCTLTSMSSHKQQPKTKRQGRSDEQECRISFLNVAEAERKKTDQQDISHLAPTQMSESSRKGCETQNCWNDV</sequence>
<reference evidence="18 19" key="1">
    <citation type="submission" date="2019-04" db="EMBL/GenBank/DDBJ databases">
        <title>Chromosome genome assembly for Takifugu flavidus.</title>
        <authorList>
            <person name="Xiao S."/>
        </authorList>
    </citation>
    <scope>NUCLEOTIDE SEQUENCE [LARGE SCALE GENOMIC DNA]</scope>
    <source>
        <strain evidence="18">HTHZ2018</strain>
        <tissue evidence="18">Muscle</tissue>
    </source>
</reference>
<dbReference type="InterPro" id="IPR001881">
    <property type="entry name" value="EGF-like_Ca-bd_dom"/>
</dbReference>
<dbReference type="FunFam" id="2.10.25.10:FF:000334">
    <property type="entry name" value="protein delta homolog 2 isoform X1"/>
    <property type="match status" value="1"/>
</dbReference>
<dbReference type="PROSITE" id="PS01187">
    <property type="entry name" value="EGF_CA"/>
    <property type="match status" value="1"/>
</dbReference>
<dbReference type="FunFam" id="2.10.25.10:FF:000263">
    <property type="entry name" value="Protein delta homolog 2"/>
    <property type="match status" value="1"/>
</dbReference>
<evidence type="ECO:0000256" key="10">
    <source>
        <dbReference type="ARBA" id="ARBA00023180"/>
    </source>
</evidence>
<dbReference type="InterPro" id="IPR051022">
    <property type="entry name" value="Notch_Cell-Fate_Det"/>
</dbReference>
<keyword evidence="19" id="KW-1185">Reference proteome</keyword>
<dbReference type="CDD" id="cd00054">
    <property type="entry name" value="EGF_CA"/>
    <property type="match status" value="4"/>
</dbReference>
<keyword evidence="6" id="KW-0106">Calcium</keyword>
<feature type="disulfide bond" evidence="14">
    <location>
        <begin position="350"/>
        <end position="359"/>
    </location>
</feature>
<dbReference type="Proteomes" id="UP000324091">
    <property type="component" value="Chromosome 11"/>
</dbReference>
<dbReference type="AlphaFoldDB" id="A0A5C6PG75"/>
<dbReference type="GO" id="GO:0045197">
    <property type="term" value="P:establishment or maintenance of epithelial cell apical/basal polarity"/>
    <property type="evidence" value="ECO:0007669"/>
    <property type="project" value="TreeGrafter"/>
</dbReference>
<evidence type="ECO:0000313" key="18">
    <source>
        <dbReference type="EMBL" id="TWW78513.1"/>
    </source>
</evidence>
<evidence type="ECO:0000256" key="3">
    <source>
        <dbReference type="ARBA" id="ARBA00022692"/>
    </source>
</evidence>
<evidence type="ECO:0000256" key="16">
    <source>
        <dbReference type="SAM" id="Phobius"/>
    </source>
</evidence>
<evidence type="ECO:0000256" key="8">
    <source>
        <dbReference type="ARBA" id="ARBA00023136"/>
    </source>
</evidence>
<keyword evidence="10" id="KW-0325">Glycoprotein</keyword>
<feature type="region of interest" description="Disordered" evidence="15">
    <location>
        <begin position="370"/>
        <end position="397"/>
    </location>
</feature>
<evidence type="ECO:0000256" key="14">
    <source>
        <dbReference type="PROSITE-ProRule" id="PRU00076"/>
    </source>
</evidence>
<name>A0A5C6PG75_9TELE</name>
<evidence type="ECO:0000256" key="1">
    <source>
        <dbReference type="ARBA" id="ARBA00004479"/>
    </source>
</evidence>
<evidence type="ECO:0000256" key="5">
    <source>
        <dbReference type="ARBA" id="ARBA00022737"/>
    </source>
</evidence>
<dbReference type="EMBL" id="RHFK02000003">
    <property type="protein sequence ID" value="TWW78513.1"/>
    <property type="molecule type" value="Genomic_DNA"/>
</dbReference>
<dbReference type="GO" id="GO:0045746">
    <property type="term" value="P:negative regulation of Notch signaling pathway"/>
    <property type="evidence" value="ECO:0007669"/>
    <property type="project" value="UniProtKB-ARBA"/>
</dbReference>
<evidence type="ECO:0000256" key="15">
    <source>
        <dbReference type="SAM" id="MobiDB-lite"/>
    </source>
</evidence>
<feature type="domain" description="EGF-like" evidence="17">
    <location>
        <begin position="243"/>
        <end position="284"/>
    </location>
</feature>
<keyword evidence="4" id="KW-0732">Signal</keyword>
<comment type="function">
    <text evidence="11">Regulates adipogenesis.</text>
</comment>
<dbReference type="FunFam" id="2.10.25.10:FF:000118">
    <property type="entry name" value="protein delta homolog 2"/>
    <property type="match status" value="2"/>
</dbReference>
<dbReference type="FunFam" id="2.10.25.10:FF:000018">
    <property type="entry name" value="Delta-like 1"/>
    <property type="match status" value="1"/>
</dbReference>
<keyword evidence="7 16" id="KW-1133">Transmembrane helix</keyword>
<gene>
    <name evidence="18" type="ORF">D4764_11G0006340</name>
</gene>
<evidence type="ECO:0000256" key="11">
    <source>
        <dbReference type="ARBA" id="ARBA00060273"/>
    </source>
</evidence>
<evidence type="ECO:0000313" key="19">
    <source>
        <dbReference type="Proteomes" id="UP000324091"/>
    </source>
</evidence>
<feature type="compositionally biased region" description="Polar residues" evidence="15">
    <location>
        <begin position="495"/>
        <end position="505"/>
    </location>
</feature>
<evidence type="ECO:0000259" key="17">
    <source>
        <dbReference type="PROSITE" id="PS50026"/>
    </source>
</evidence>
<evidence type="ECO:0000256" key="4">
    <source>
        <dbReference type="ARBA" id="ARBA00022729"/>
    </source>
</evidence>
<protein>
    <recommendedName>
        <fullName evidence="12">Protein delta homolog 2</fullName>
    </recommendedName>
    <alternativeName>
        <fullName evidence="13">Epidermal growth factor-like protein 9</fullName>
    </alternativeName>
</protein>
<evidence type="ECO:0000256" key="7">
    <source>
        <dbReference type="ARBA" id="ARBA00022989"/>
    </source>
</evidence>
<dbReference type="PROSITE" id="PS50026">
    <property type="entry name" value="EGF_3"/>
    <property type="match status" value="4"/>
</dbReference>
<dbReference type="GO" id="GO:0032991">
    <property type="term" value="C:protein-containing complex"/>
    <property type="evidence" value="ECO:0007669"/>
    <property type="project" value="TreeGrafter"/>
</dbReference>
<feature type="disulfide bond" evidence="14">
    <location>
        <begin position="312"/>
        <end position="321"/>
    </location>
</feature>
<dbReference type="PROSITE" id="PS01186">
    <property type="entry name" value="EGF_2"/>
    <property type="match status" value="5"/>
</dbReference>
<dbReference type="PANTHER" id="PTHR24049:SF38">
    <property type="entry name" value="DELTA-LIKE PROTEIN"/>
    <property type="match status" value="1"/>
</dbReference>
<dbReference type="Pfam" id="PF00053">
    <property type="entry name" value="EGF_laminin"/>
    <property type="match status" value="1"/>
</dbReference>
<dbReference type="Gene3D" id="2.10.25.10">
    <property type="entry name" value="Laminin"/>
    <property type="match status" value="5"/>
</dbReference>
<keyword evidence="9 14" id="KW-1015">Disulfide bond</keyword>
<keyword evidence="8 16" id="KW-0472">Membrane</keyword>
<keyword evidence="5" id="KW-0677">Repeat</keyword>
<feature type="compositionally biased region" description="Basic and acidic residues" evidence="15">
    <location>
        <begin position="10"/>
        <end position="22"/>
    </location>
</feature>
<feature type="disulfide bond" evidence="14">
    <location>
        <begin position="274"/>
        <end position="283"/>
    </location>
</feature>